<comment type="caution">
    <text evidence="1">The sequence shown here is derived from an EMBL/GenBank/DDBJ whole genome shotgun (WGS) entry which is preliminary data.</text>
</comment>
<evidence type="ECO:0000313" key="2">
    <source>
        <dbReference type="Proteomes" id="UP000790709"/>
    </source>
</evidence>
<reference evidence="1" key="1">
    <citation type="journal article" date="2021" name="New Phytol.">
        <title>Evolutionary innovations through gain and loss of genes in the ectomycorrhizal Boletales.</title>
        <authorList>
            <person name="Wu G."/>
            <person name="Miyauchi S."/>
            <person name="Morin E."/>
            <person name="Kuo A."/>
            <person name="Drula E."/>
            <person name="Varga T."/>
            <person name="Kohler A."/>
            <person name="Feng B."/>
            <person name="Cao Y."/>
            <person name="Lipzen A."/>
            <person name="Daum C."/>
            <person name="Hundley H."/>
            <person name="Pangilinan J."/>
            <person name="Johnson J."/>
            <person name="Barry K."/>
            <person name="LaButti K."/>
            <person name="Ng V."/>
            <person name="Ahrendt S."/>
            <person name="Min B."/>
            <person name="Choi I.G."/>
            <person name="Park H."/>
            <person name="Plett J.M."/>
            <person name="Magnuson J."/>
            <person name="Spatafora J.W."/>
            <person name="Nagy L.G."/>
            <person name="Henrissat B."/>
            <person name="Grigoriev I.V."/>
            <person name="Yang Z.L."/>
            <person name="Xu J."/>
            <person name="Martin F.M."/>
        </authorList>
    </citation>
    <scope>NUCLEOTIDE SEQUENCE</scope>
    <source>
        <strain evidence="1">KUC20120723A-06</strain>
    </source>
</reference>
<sequence length="169" mass="18369">MSTLASSIGSSTALHTSCRPTKVFKGHTNWVRSVAYFPDGRRMASACGDGTVIIWDTESGRRDGKPLQHNSSVSWIAISPGGRRIASGIDGGLVVWDVLTREVFHELKGGPVRHLAYSPDGRWIATVTRNIERVVRLWDADTGRPGREPLKCDGGGICTPFSQHITQTA</sequence>
<gene>
    <name evidence="1" type="ORF">BV22DRAFT_1099067</name>
</gene>
<evidence type="ECO:0000313" key="1">
    <source>
        <dbReference type="EMBL" id="KAH7919826.1"/>
    </source>
</evidence>
<protein>
    <submittedName>
        <fullName evidence="1">WD40 repeat-like protein</fullName>
    </submittedName>
</protein>
<name>A0ACB8B2C5_9AGAM</name>
<keyword evidence="2" id="KW-1185">Reference proteome</keyword>
<accession>A0ACB8B2C5</accession>
<dbReference type="Proteomes" id="UP000790709">
    <property type="component" value="Unassembled WGS sequence"/>
</dbReference>
<organism evidence="1 2">
    <name type="scientific">Leucogyrophana mollusca</name>
    <dbReference type="NCBI Taxonomy" id="85980"/>
    <lineage>
        <taxon>Eukaryota</taxon>
        <taxon>Fungi</taxon>
        <taxon>Dikarya</taxon>
        <taxon>Basidiomycota</taxon>
        <taxon>Agaricomycotina</taxon>
        <taxon>Agaricomycetes</taxon>
        <taxon>Agaricomycetidae</taxon>
        <taxon>Boletales</taxon>
        <taxon>Boletales incertae sedis</taxon>
        <taxon>Leucogyrophana</taxon>
    </lineage>
</organism>
<dbReference type="EMBL" id="MU266627">
    <property type="protein sequence ID" value="KAH7919826.1"/>
    <property type="molecule type" value="Genomic_DNA"/>
</dbReference>
<proteinExistence type="predicted"/>